<evidence type="ECO:0000259" key="1">
    <source>
        <dbReference type="Pfam" id="PF13556"/>
    </source>
</evidence>
<accession>A0A543CJ13</accession>
<dbReference type="AlphaFoldDB" id="A0A543CJ13"/>
<name>A0A543CJ13_9ACTN</name>
<dbReference type="OrthoDB" id="3674804at2"/>
<sequence length="624" mass="68878">MPTVSALVNRTVPGARSLTEEISDSMEVESAVIVPDGDLAGWSDTDVEALRRMLVILPLSVEPPQDRVETTVRRVGAGRAAGVLLVTGSTGAGSLDLESLAALARHHRMPLLVAPDDPSRVWARMVTIIRDERNHALERTGNELREMHRESTRPDGLKRLLRRLARQVGGSVVLLDRDGAPLHAFPELPRDVLKHVATDIERVMTGEIRAAAVDIGDGAVRIQSIGAEQTRTTLIVVRKERFSPTAQDLITDASRLLALRWRVDGLTRRQRRADLVETRTREVVLHLLMTANVQAARRVAGALGPSLAEQIRVYVMAGPAEGREQAVAYCQRMSGGRAWIVRCPVYIGHVIILAPVTDDENEVEDALRDYAGRVNGVDVGGSTPVALREMVSGYSQAIHALAVARGGTEHYARFSPRGDMTALVRPRGHKWATSTLEPLTRYRPQRGQDPDAAELIVTLRSWLDFYGGAARQLKIHRNTLAARLRHIEQLFGHPLDDLETQSRLHLALRILDGPEADDGPATLEAVLDDPDVRRWAEMQMMPLLSRDPELFMNTLRVWLGKNARIEATASALGISVPGTRKRLTRIEEVLGRSLLSGPSARYELWFALRVHDASSEPGQHSVTR</sequence>
<dbReference type="InterPro" id="IPR042070">
    <property type="entry name" value="PucR_C-HTH_sf"/>
</dbReference>
<dbReference type="EMBL" id="VFOZ01000001">
    <property type="protein sequence ID" value="TQL97093.1"/>
    <property type="molecule type" value="Genomic_DNA"/>
</dbReference>
<dbReference type="PANTHER" id="PTHR33744:SF1">
    <property type="entry name" value="DNA-BINDING TRANSCRIPTIONAL ACTIVATOR ADER"/>
    <property type="match status" value="1"/>
</dbReference>
<gene>
    <name evidence="2" type="ORF">FB559_2668</name>
</gene>
<dbReference type="RefSeq" id="WP_141955868.1">
    <property type="nucleotide sequence ID" value="NZ_VFOZ01000001.1"/>
</dbReference>
<protein>
    <submittedName>
        <fullName evidence="2">PucR-like helix-turn-helix protein</fullName>
    </submittedName>
</protein>
<dbReference type="Proteomes" id="UP000316096">
    <property type="component" value="Unassembled WGS sequence"/>
</dbReference>
<comment type="caution">
    <text evidence="2">The sequence shown here is derived from an EMBL/GenBank/DDBJ whole genome shotgun (WGS) entry which is preliminary data.</text>
</comment>
<dbReference type="InterPro" id="IPR025736">
    <property type="entry name" value="PucR_C-HTH_dom"/>
</dbReference>
<feature type="domain" description="PucR C-terminal helix-turn-helix" evidence="1">
    <location>
        <begin position="455"/>
        <end position="510"/>
    </location>
</feature>
<proteinExistence type="predicted"/>
<dbReference type="Pfam" id="PF13556">
    <property type="entry name" value="HTH_30"/>
    <property type="match status" value="2"/>
</dbReference>
<evidence type="ECO:0000313" key="2">
    <source>
        <dbReference type="EMBL" id="TQL97093.1"/>
    </source>
</evidence>
<reference evidence="2 3" key="1">
    <citation type="submission" date="2019-06" db="EMBL/GenBank/DDBJ databases">
        <title>Sequencing the genomes of 1000 actinobacteria strains.</title>
        <authorList>
            <person name="Klenk H.-P."/>
        </authorList>
    </citation>
    <scope>NUCLEOTIDE SEQUENCE [LARGE SCALE GENOMIC DNA]</scope>
    <source>
        <strain evidence="2 3">DSM 102200</strain>
    </source>
</reference>
<keyword evidence="3" id="KW-1185">Reference proteome</keyword>
<organism evidence="2 3">
    <name type="scientific">Actinoallomurus bryophytorum</name>
    <dbReference type="NCBI Taxonomy" id="1490222"/>
    <lineage>
        <taxon>Bacteria</taxon>
        <taxon>Bacillati</taxon>
        <taxon>Actinomycetota</taxon>
        <taxon>Actinomycetes</taxon>
        <taxon>Streptosporangiales</taxon>
        <taxon>Thermomonosporaceae</taxon>
        <taxon>Actinoallomurus</taxon>
    </lineage>
</organism>
<feature type="domain" description="PucR C-terminal helix-turn-helix" evidence="1">
    <location>
        <begin position="552"/>
        <end position="610"/>
    </location>
</feature>
<dbReference type="PANTHER" id="PTHR33744">
    <property type="entry name" value="CARBOHYDRATE DIACID REGULATOR"/>
    <property type="match status" value="1"/>
</dbReference>
<dbReference type="Gene3D" id="1.10.10.2840">
    <property type="entry name" value="PucR C-terminal helix-turn-helix domain"/>
    <property type="match status" value="2"/>
</dbReference>
<dbReference type="InterPro" id="IPR051448">
    <property type="entry name" value="CdaR-like_regulators"/>
</dbReference>
<evidence type="ECO:0000313" key="3">
    <source>
        <dbReference type="Proteomes" id="UP000316096"/>
    </source>
</evidence>